<feature type="region of interest" description="Disordered" evidence="1">
    <location>
        <begin position="136"/>
        <end position="174"/>
    </location>
</feature>
<proteinExistence type="predicted"/>
<dbReference type="EMBL" id="LUCH01017344">
    <property type="protein sequence ID" value="KAF5395075.1"/>
    <property type="molecule type" value="Genomic_DNA"/>
</dbReference>
<protein>
    <submittedName>
        <fullName evidence="2">Uncharacterized protein</fullName>
    </submittedName>
</protein>
<comment type="caution">
    <text evidence="2">The sequence shown here is derived from an EMBL/GenBank/DDBJ whole genome shotgun (WGS) entry which is preliminary data.</text>
</comment>
<accession>A0A8J4SSB5</accession>
<sequence length="357" mass="40604">MDEPDSSDDDFTEYDSTSTYSLPIKRLYTCTRTIESRRTKYKRRPVRGCQVHLRGQNSARSLRSTQKCRSRYRNLEMSVSRRSPNQSKRMWNFPEVSDTTSPAVDYSSSILVPTSASAEPTGVVVNAHMDCAVTSTEDQISSNVRPREQSTECQSLPDMPQRTTDRPTPPTDPYKRARKFLYDLAPLLKLSLPSRVERKRTASVFHPRHQLTRVSDPGPNITDLRVSVCAKQWTKYGVLIQHCVTFMEPGTNDLWSLHGTPLRCTRTLLNADHYVQRLWYELQLYIRGPTVLSLLDRRVSLARSVVSELAGFHLQSPSDSTVTNPEVATNRYAYSDQSHMSTSVFVLPHLLCVCVAL</sequence>
<reference evidence="2" key="1">
    <citation type="submission" date="2019-05" db="EMBL/GenBank/DDBJ databases">
        <title>Annotation for the trematode Paragonimus heterotremus.</title>
        <authorList>
            <person name="Choi Y.-J."/>
        </authorList>
    </citation>
    <scope>NUCLEOTIDE SEQUENCE</scope>
    <source>
        <strain evidence="2">LC</strain>
    </source>
</reference>
<dbReference type="OrthoDB" id="10373461at2759"/>
<organism evidence="2 3">
    <name type="scientific">Paragonimus heterotremus</name>
    <dbReference type="NCBI Taxonomy" id="100268"/>
    <lineage>
        <taxon>Eukaryota</taxon>
        <taxon>Metazoa</taxon>
        <taxon>Spiralia</taxon>
        <taxon>Lophotrochozoa</taxon>
        <taxon>Platyhelminthes</taxon>
        <taxon>Trematoda</taxon>
        <taxon>Digenea</taxon>
        <taxon>Plagiorchiida</taxon>
        <taxon>Troglotremata</taxon>
        <taxon>Troglotrematidae</taxon>
        <taxon>Paragonimus</taxon>
    </lineage>
</organism>
<evidence type="ECO:0000313" key="3">
    <source>
        <dbReference type="Proteomes" id="UP000748531"/>
    </source>
</evidence>
<dbReference type="AlphaFoldDB" id="A0A8J4SSB5"/>
<evidence type="ECO:0000313" key="2">
    <source>
        <dbReference type="EMBL" id="KAF5395075.1"/>
    </source>
</evidence>
<name>A0A8J4SSB5_9TREM</name>
<keyword evidence="3" id="KW-1185">Reference proteome</keyword>
<gene>
    <name evidence="2" type="ORF">PHET_08176</name>
</gene>
<dbReference type="Proteomes" id="UP000748531">
    <property type="component" value="Unassembled WGS sequence"/>
</dbReference>
<evidence type="ECO:0000256" key="1">
    <source>
        <dbReference type="SAM" id="MobiDB-lite"/>
    </source>
</evidence>